<keyword evidence="2" id="KW-1185">Reference proteome</keyword>
<accession>A0A5P1FD03</accession>
<name>A0A5P1FD03_ASPOF</name>
<dbReference type="Proteomes" id="UP000243459">
    <property type="component" value="Chromosome 3"/>
</dbReference>
<evidence type="ECO:0000313" key="2">
    <source>
        <dbReference type="Proteomes" id="UP000243459"/>
    </source>
</evidence>
<dbReference type="EMBL" id="CM007383">
    <property type="protein sequence ID" value="ONK75257.1"/>
    <property type="molecule type" value="Genomic_DNA"/>
</dbReference>
<dbReference type="AlphaFoldDB" id="A0A5P1FD03"/>
<proteinExistence type="predicted"/>
<evidence type="ECO:0000313" key="1">
    <source>
        <dbReference type="EMBL" id="ONK75257.1"/>
    </source>
</evidence>
<reference evidence="2" key="1">
    <citation type="journal article" date="2017" name="Nat. Commun.">
        <title>The asparagus genome sheds light on the origin and evolution of a young Y chromosome.</title>
        <authorList>
            <person name="Harkess A."/>
            <person name="Zhou J."/>
            <person name="Xu C."/>
            <person name="Bowers J.E."/>
            <person name="Van der Hulst R."/>
            <person name="Ayyampalayam S."/>
            <person name="Mercati F."/>
            <person name="Riccardi P."/>
            <person name="McKain M.R."/>
            <person name="Kakrana A."/>
            <person name="Tang H."/>
            <person name="Ray J."/>
            <person name="Groenendijk J."/>
            <person name="Arikit S."/>
            <person name="Mathioni S.M."/>
            <person name="Nakano M."/>
            <person name="Shan H."/>
            <person name="Telgmann-Rauber A."/>
            <person name="Kanno A."/>
            <person name="Yue Z."/>
            <person name="Chen H."/>
            <person name="Li W."/>
            <person name="Chen Y."/>
            <person name="Xu X."/>
            <person name="Zhang Y."/>
            <person name="Luo S."/>
            <person name="Chen H."/>
            <person name="Gao J."/>
            <person name="Mao Z."/>
            <person name="Pires J.C."/>
            <person name="Luo M."/>
            <person name="Kudrna D."/>
            <person name="Wing R.A."/>
            <person name="Meyers B.C."/>
            <person name="Yi K."/>
            <person name="Kong H."/>
            <person name="Lavrijsen P."/>
            <person name="Sunseri F."/>
            <person name="Falavigna A."/>
            <person name="Ye Y."/>
            <person name="Leebens-Mack J.H."/>
            <person name="Chen G."/>
        </authorList>
    </citation>
    <scope>NUCLEOTIDE SEQUENCE [LARGE SCALE GENOMIC DNA]</scope>
    <source>
        <strain evidence="2">cv. DH0086</strain>
    </source>
</reference>
<gene>
    <name evidence="1" type="ORF">A4U43_C03F14990</name>
</gene>
<organism evidence="1 2">
    <name type="scientific">Asparagus officinalis</name>
    <name type="common">Garden asparagus</name>
    <dbReference type="NCBI Taxonomy" id="4686"/>
    <lineage>
        <taxon>Eukaryota</taxon>
        <taxon>Viridiplantae</taxon>
        <taxon>Streptophyta</taxon>
        <taxon>Embryophyta</taxon>
        <taxon>Tracheophyta</taxon>
        <taxon>Spermatophyta</taxon>
        <taxon>Magnoliopsida</taxon>
        <taxon>Liliopsida</taxon>
        <taxon>Asparagales</taxon>
        <taxon>Asparagaceae</taxon>
        <taxon>Asparagoideae</taxon>
        <taxon>Asparagus</taxon>
    </lineage>
</organism>
<dbReference type="Gramene" id="ONK75257">
    <property type="protein sequence ID" value="ONK75257"/>
    <property type="gene ID" value="A4U43_C03F14990"/>
</dbReference>
<sequence length="112" mass="11318">MAAAELVGATAGGSWLGQREMGDDVIFRTVAGSGAAGSEGRALVGASEADGELVTSRNNLWAATAAVVATMWPAVGGQRSGAAGSPAWDGWRRCLRSLVFIKCPGALAILND</sequence>
<protein>
    <submittedName>
        <fullName evidence="1">Uncharacterized protein</fullName>
    </submittedName>
</protein>